<dbReference type="Proteomes" id="UP000002624">
    <property type="component" value="Unassembled WGS sequence"/>
</dbReference>
<evidence type="ECO:0000313" key="1">
    <source>
        <dbReference type="EMBL" id="EER42841.1"/>
    </source>
</evidence>
<sequence length="176" mass="19536">MGSEYSRNNPVLPSAFLHIVTRNQLISDVEYPLRQTPARESPCGLDMTGTLARFLWSSYNAIQGLKLVKSKDVSVSVHKFCGITGMIPIEEIHARFSPFLKARLCCLVAIYDKPRSPHPRIGVKFSKVGVYTPEMVRVLAVLLDIRAMVLQPEPTIVATWQLGDLVGNKSKSVVEA</sequence>
<dbReference type="EMBL" id="GG692421">
    <property type="protein sequence ID" value="EER42841.1"/>
    <property type="molecule type" value="Genomic_DNA"/>
</dbReference>
<reference evidence="2" key="1">
    <citation type="submission" date="2009-05" db="EMBL/GenBank/DDBJ databases">
        <title>The genome sequence of Ajellomyces capsulatus strain H143.</title>
        <authorList>
            <person name="Champion M."/>
            <person name="Cuomo C.A."/>
            <person name="Ma L.-J."/>
            <person name="Henn M.R."/>
            <person name="Sil A."/>
            <person name="Goldman B."/>
            <person name="Young S.K."/>
            <person name="Kodira C.D."/>
            <person name="Zeng Q."/>
            <person name="Koehrsen M."/>
            <person name="Alvarado L."/>
            <person name="Berlin A.M."/>
            <person name="Borenstein D."/>
            <person name="Chen Z."/>
            <person name="Engels R."/>
            <person name="Freedman E."/>
            <person name="Gellesch M."/>
            <person name="Goldberg J."/>
            <person name="Griggs A."/>
            <person name="Gujja S."/>
            <person name="Heiman D.I."/>
            <person name="Hepburn T.A."/>
            <person name="Howarth C."/>
            <person name="Jen D."/>
            <person name="Larson L."/>
            <person name="Lewis B."/>
            <person name="Mehta T."/>
            <person name="Park D."/>
            <person name="Pearson M."/>
            <person name="Roberts A."/>
            <person name="Saif S."/>
            <person name="Shea T.D."/>
            <person name="Shenoy N."/>
            <person name="Sisk P."/>
            <person name="Stolte C."/>
            <person name="Sykes S."/>
            <person name="Walk T."/>
            <person name="White J."/>
            <person name="Yandava C."/>
            <person name="Klein B."/>
            <person name="McEwen J.G."/>
            <person name="Puccia R."/>
            <person name="Goldman G.H."/>
            <person name="Felipe M.S."/>
            <person name="Nino-Vega G."/>
            <person name="San-Blas G."/>
            <person name="Taylor J.W."/>
            <person name="Mendoza L."/>
            <person name="Galagan J.E."/>
            <person name="Nusbaum C."/>
            <person name="Birren B.W."/>
        </authorList>
    </citation>
    <scope>NUCLEOTIDE SEQUENCE [LARGE SCALE GENOMIC DNA]</scope>
    <source>
        <strain evidence="2">H143</strain>
    </source>
</reference>
<dbReference type="HOGENOM" id="CLU_1524710_0_0_1"/>
<accession>C6H958</accession>
<dbReference type="AlphaFoldDB" id="C6H958"/>
<gene>
    <name evidence="1" type="ORF">HCDG_02739</name>
</gene>
<protein>
    <submittedName>
        <fullName evidence="1">Uncharacterized protein</fullName>
    </submittedName>
</protein>
<evidence type="ECO:0000313" key="2">
    <source>
        <dbReference type="Proteomes" id="UP000002624"/>
    </source>
</evidence>
<organism evidence="1 2">
    <name type="scientific">Ajellomyces capsulatus (strain H143)</name>
    <name type="common">Darling's disease fungus</name>
    <name type="synonym">Histoplasma capsulatum</name>
    <dbReference type="NCBI Taxonomy" id="544712"/>
    <lineage>
        <taxon>Eukaryota</taxon>
        <taxon>Fungi</taxon>
        <taxon>Dikarya</taxon>
        <taxon>Ascomycota</taxon>
        <taxon>Pezizomycotina</taxon>
        <taxon>Eurotiomycetes</taxon>
        <taxon>Eurotiomycetidae</taxon>
        <taxon>Onygenales</taxon>
        <taxon>Ajellomycetaceae</taxon>
        <taxon>Histoplasma</taxon>
    </lineage>
</organism>
<dbReference type="OMA" id="WSSYNAI"/>
<proteinExistence type="predicted"/>
<dbReference type="VEuPathDB" id="FungiDB:HCDG_02739"/>
<name>C6H958_AJECH</name>